<reference evidence="4 5" key="1">
    <citation type="submission" date="2019-02" db="EMBL/GenBank/DDBJ databases">
        <title>Deep-cultivation of Planctomycetes and their phenomic and genomic characterization uncovers novel biology.</title>
        <authorList>
            <person name="Wiegand S."/>
            <person name="Jogler M."/>
            <person name="Boedeker C."/>
            <person name="Pinto D."/>
            <person name="Vollmers J."/>
            <person name="Rivas-Marin E."/>
            <person name="Kohn T."/>
            <person name="Peeters S.H."/>
            <person name="Heuer A."/>
            <person name="Rast P."/>
            <person name="Oberbeckmann S."/>
            <person name="Bunk B."/>
            <person name="Jeske O."/>
            <person name="Meyerdierks A."/>
            <person name="Storesund J.E."/>
            <person name="Kallscheuer N."/>
            <person name="Luecker S."/>
            <person name="Lage O.M."/>
            <person name="Pohl T."/>
            <person name="Merkel B.J."/>
            <person name="Hornburger P."/>
            <person name="Mueller R.-W."/>
            <person name="Bruemmer F."/>
            <person name="Labrenz M."/>
            <person name="Spormann A.M."/>
            <person name="Op Den Camp H."/>
            <person name="Overmann J."/>
            <person name="Amann R."/>
            <person name="Jetten M.S.M."/>
            <person name="Mascher T."/>
            <person name="Medema M.H."/>
            <person name="Devos D.P."/>
            <person name="Kaster A.-K."/>
            <person name="Ovreas L."/>
            <person name="Rohde M."/>
            <person name="Galperin M.Y."/>
            <person name="Jogler C."/>
        </authorList>
    </citation>
    <scope>NUCLEOTIDE SEQUENCE [LARGE SCALE GENOMIC DNA]</scope>
    <source>
        <strain evidence="4 5">KOR42</strain>
    </source>
</reference>
<evidence type="ECO:0000256" key="1">
    <source>
        <dbReference type="SAM" id="SignalP"/>
    </source>
</evidence>
<keyword evidence="1" id="KW-0732">Signal</keyword>
<keyword evidence="4" id="KW-0378">Hydrolase</keyword>
<organism evidence="4 5">
    <name type="scientific">Thalassoglobus neptunius</name>
    <dbReference type="NCBI Taxonomy" id="1938619"/>
    <lineage>
        <taxon>Bacteria</taxon>
        <taxon>Pseudomonadati</taxon>
        <taxon>Planctomycetota</taxon>
        <taxon>Planctomycetia</taxon>
        <taxon>Planctomycetales</taxon>
        <taxon>Planctomycetaceae</taxon>
        <taxon>Thalassoglobus</taxon>
    </lineage>
</organism>
<gene>
    <name evidence="4" type="primary">betC_19</name>
    <name evidence="4" type="ORF">KOR42_41210</name>
</gene>
<dbReference type="Proteomes" id="UP000317243">
    <property type="component" value="Unassembled WGS sequence"/>
</dbReference>
<feature type="signal peptide" evidence="1">
    <location>
        <begin position="1"/>
        <end position="18"/>
    </location>
</feature>
<dbReference type="PANTHER" id="PTHR43751:SF1">
    <property type="entry name" value="SULFATASE ATSG-RELATED"/>
    <property type="match status" value="1"/>
</dbReference>
<dbReference type="InterPro" id="IPR010496">
    <property type="entry name" value="AL/BT2_dom"/>
</dbReference>
<dbReference type="Gene3D" id="2.60.120.560">
    <property type="entry name" value="Exo-inulinase, domain 1"/>
    <property type="match status" value="1"/>
</dbReference>
<dbReference type="Pfam" id="PF06439">
    <property type="entry name" value="3keto-disac_hyd"/>
    <property type="match status" value="1"/>
</dbReference>
<dbReference type="Gene3D" id="3.40.720.10">
    <property type="entry name" value="Alkaline Phosphatase, subunit A"/>
    <property type="match status" value="1"/>
</dbReference>
<dbReference type="InterPro" id="IPR017850">
    <property type="entry name" value="Alkaline_phosphatase_core_sf"/>
</dbReference>
<dbReference type="GO" id="GO:0047753">
    <property type="term" value="F:choline-sulfatase activity"/>
    <property type="evidence" value="ECO:0007669"/>
    <property type="project" value="UniProtKB-EC"/>
</dbReference>
<evidence type="ECO:0000313" key="4">
    <source>
        <dbReference type="EMBL" id="TWT47123.1"/>
    </source>
</evidence>
<evidence type="ECO:0000313" key="5">
    <source>
        <dbReference type="Proteomes" id="UP000317243"/>
    </source>
</evidence>
<evidence type="ECO:0000259" key="2">
    <source>
        <dbReference type="Pfam" id="PF00884"/>
    </source>
</evidence>
<dbReference type="RefSeq" id="WP_146511514.1">
    <property type="nucleotide sequence ID" value="NZ_SIHI01000023.1"/>
</dbReference>
<keyword evidence="5" id="KW-1185">Reference proteome</keyword>
<evidence type="ECO:0000259" key="3">
    <source>
        <dbReference type="Pfam" id="PF06439"/>
    </source>
</evidence>
<comment type="caution">
    <text evidence="4">The sequence shown here is derived from an EMBL/GenBank/DDBJ whole genome shotgun (WGS) entry which is preliminary data.</text>
</comment>
<dbReference type="InterPro" id="IPR000917">
    <property type="entry name" value="Sulfatase_N"/>
</dbReference>
<feature type="chain" id="PRO_5023031534" evidence="1">
    <location>
        <begin position="19"/>
        <end position="700"/>
    </location>
</feature>
<proteinExistence type="predicted"/>
<name>A0A5C5WA06_9PLAN</name>
<dbReference type="EC" id="3.1.6.6" evidence="4"/>
<accession>A0A5C5WA06</accession>
<sequence length="700" mass="78668" precursor="true">MRYSLLAALLLVVPSLRAEERPNVLFVISDDQSWLHASAYGCEFVQTPAFDRVAREGILFNNAFAASPGCSPCRAALLTGRHIWQIENAGTHASSFPARYRTFPEVLAENGYHVGYTGKGWGPGNYKDDGRKENPAGPAYVGEVLESPYKGISNKNYSANFKNFLSQKEPDQPFCFWYGAHEPHRGFEKGSGLKAGKVLEKVEVPPFLPDHPEIRSDLADYAVEIEWFDRHLGEILDELEAAGELDNTLIIVTSDNGMAFPRAKANCYEYGIHMPLAIRWGGINSESHESDALVAFVDLTATIYDVVGIPHPSTEYPLAGHSLLPLLQGDEDDASDRAFVFSGRERHSSSRYQTLAYPQRAMRTAEYLYIQNFRPERWPAGAPQKLNNDGTLGPEHGGYHDIDACPSLSFLIEHRDDPNVEGYFHYAVDMRPEIEIFDIVNDPGCLKNLAGSPDFAETEEQLASQFQQYLIETGDPRILDGGDVFETYRRYSSLRSFPVPEHVAHHRKEMEQDGWISLFNGRDLEGWTASPPADSFTIINGMIRAHATQNQSHLFYTGDVEGADFTDFELLVEGMTTPGSNGGVYFHTKFQEEGFPNAGHEVQMNASHKNPTRTGSLFAVENLPESPVGDDVFFTLHIQVQRDTVQIEVDDEIVVDYTEPEDYQHPRYTERRIDHGTFALQAHDPESTVYFREIWVRPLD</sequence>
<dbReference type="EMBL" id="SIHI01000023">
    <property type="protein sequence ID" value="TWT47123.1"/>
    <property type="molecule type" value="Genomic_DNA"/>
</dbReference>
<protein>
    <submittedName>
        <fullName evidence="4">Choline-sulfatase</fullName>
        <ecNumber evidence="4">3.1.6.6</ecNumber>
    </submittedName>
</protein>
<dbReference type="InterPro" id="IPR052701">
    <property type="entry name" value="GAG_Ulvan_Degrading_Sulfatases"/>
</dbReference>
<dbReference type="CDD" id="cd16027">
    <property type="entry name" value="SGSH"/>
    <property type="match status" value="1"/>
</dbReference>
<dbReference type="SUPFAM" id="SSF53649">
    <property type="entry name" value="Alkaline phosphatase-like"/>
    <property type="match status" value="1"/>
</dbReference>
<dbReference type="Pfam" id="PF00884">
    <property type="entry name" value="Sulfatase"/>
    <property type="match status" value="1"/>
</dbReference>
<dbReference type="OrthoDB" id="9762324at2"/>
<dbReference type="AlphaFoldDB" id="A0A5C5WA06"/>
<dbReference type="PANTHER" id="PTHR43751">
    <property type="entry name" value="SULFATASE"/>
    <property type="match status" value="1"/>
</dbReference>
<feature type="domain" description="3-keto-alpha-glucoside-1,2-lyase/3-keto-2-hydroxy-glucal hydratase" evidence="3">
    <location>
        <begin position="514"/>
        <end position="697"/>
    </location>
</feature>
<feature type="domain" description="Sulfatase N-terminal" evidence="2">
    <location>
        <begin position="22"/>
        <end position="309"/>
    </location>
</feature>